<evidence type="ECO:0000256" key="5">
    <source>
        <dbReference type="ARBA" id="ARBA00023237"/>
    </source>
</evidence>
<keyword evidence="2" id="KW-0812">Transmembrane</keyword>
<dbReference type="Gene3D" id="3.10.20.310">
    <property type="entry name" value="membrane protein fhac"/>
    <property type="match status" value="1"/>
</dbReference>
<dbReference type="InterPro" id="IPR000184">
    <property type="entry name" value="Bac_surfAg_D15"/>
</dbReference>
<sequence>MEIKLLSASYLLQQHGWVLLIPLSVTSSSLLLTFPGWAQTNTSLQAEESLFSSQELTELDTSSLMAAQDQEEHLEAAPHSAISLKNNDLTVPSGNGEVISDIQVRFVNGDGEPIEGNTKDEIITREFDLHSGDVYDSDLALEGLERVDEMFIIKQASLTLEPAADDQVVMVVTVDERDSFFFSFGNTLPRPTALQGPSRPAVVNASSNSARGFSAGARLGFTNIGGNNQALTLGVEGGENTLGVDVDFRQFLKNGSGYGINFANQRGVEPEFTGGDREVETPSGDEPWVHRLGGGVEYFRPLASDFDAALGISYQRISVREDAFSDDIASEDELGNDLTVSDDGQDDLLTVNFSGVIDRRNSSKNPTKGSRLLVGADQSIPIGDADILFTRLSANYTQFLPLNLFGFTEGPRTLVLNVQGGTILGDTPPYDAFSLGGSSSVRGYSSGEIGTGESFVQATAEYRFPMFSFNAFDDDVDVGGTFFFDYASDLGSGDDVIGEPAEARDKPGDGFGYGLGIRALTSIGAVRLEFGINDEGDSEVIFNIGDRF</sequence>
<evidence type="ECO:0000256" key="4">
    <source>
        <dbReference type="ARBA" id="ARBA00023136"/>
    </source>
</evidence>
<dbReference type="InterPro" id="IPR039910">
    <property type="entry name" value="D15-like"/>
</dbReference>
<evidence type="ECO:0000256" key="2">
    <source>
        <dbReference type="ARBA" id="ARBA00022692"/>
    </source>
</evidence>
<evidence type="ECO:0000313" key="7">
    <source>
        <dbReference type="EMBL" id="NEZ62175.1"/>
    </source>
</evidence>
<dbReference type="Proteomes" id="UP000473574">
    <property type="component" value="Unassembled WGS sequence"/>
</dbReference>
<evidence type="ECO:0000259" key="6">
    <source>
        <dbReference type="Pfam" id="PF01103"/>
    </source>
</evidence>
<accession>A0A6M0S135</accession>
<keyword evidence="4" id="KW-0472">Membrane</keyword>
<organism evidence="7 8">
    <name type="scientific">Adonisia turfae CCMR0082</name>
    <dbReference type="NCBI Taxonomy" id="2304604"/>
    <lineage>
        <taxon>Bacteria</taxon>
        <taxon>Bacillati</taxon>
        <taxon>Cyanobacteriota</taxon>
        <taxon>Adonisia</taxon>
        <taxon>Adonisia turfae</taxon>
    </lineage>
</organism>
<dbReference type="RefSeq" id="WP_163660425.1">
    <property type="nucleotide sequence ID" value="NZ_QZCE01000001.1"/>
</dbReference>
<dbReference type="PANTHER" id="PTHR12815:SF47">
    <property type="entry name" value="TRANSLOCATION AND ASSEMBLY MODULE SUBUNIT TAMA"/>
    <property type="match status" value="1"/>
</dbReference>
<protein>
    <recommendedName>
        <fullName evidence="6">Bacterial surface antigen (D15) domain-containing protein</fullName>
    </recommendedName>
</protein>
<dbReference type="Pfam" id="PF01103">
    <property type="entry name" value="Omp85"/>
    <property type="match status" value="1"/>
</dbReference>
<dbReference type="PANTHER" id="PTHR12815">
    <property type="entry name" value="SORTING AND ASSEMBLY MACHINERY SAMM50 PROTEIN FAMILY MEMBER"/>
    <property type="match status" value="1"/>
</dbReference>
<feature type="domain" description="Bacterial surface antigen (D15)" evidence="6">
    <location>
        <begin position="223"/>
        <end position="548"/>
    </location>
</feature>
<name>A0A6M0S135_9CYAN</name>
<proteinExistence type="predicted"/>
<comment type="caution">
    <text evidence="7">The sequence shown here is derived from an EMBL/GenBank/DDBJ whole genome shotgun (WGS) entry which is preliminary data.</text>
</comment>
<dbReference type="EMBL" id="QZCE01000001">
    <property type="protein sequence ID" value="NEZ62175.1"/>
    <property type="molecule type" value="Genomic_DNA"/>
</dbReference>
<dbReference type="Gene3D" id="2.40.160.50">
    <property type="entry name" value="membrane protein fhac: a member of the omp85/tpsb transporter family"/>
    <property type="match status" value="1"/>
</dbReference>
<reference evidence="7 8" key="1">
    <citation type="journal article" date="2020" name="Microb. Ecol.">
        <title>Ecogenomics of the Marine Benthic Filamentous Cyanobacterium Adonisia.</title>
        <authorList>
            <person name="Walter J.M."/>
            <person name="Coutinho F.H."/>
            <person name="Leomil L."/>
            <person name="Hargreaves P.I."/>
            <person name="Campeao M.E."/>
            <person name="Vieira V.V."/>
            <person name="Silva B.S."/>
            <person name="Fistarol G.O."/>
            <person name="Salomon P.S."/>
            <person name="Sawabe T."/>
            <person name="Mino S."/>
            <person name="Hosokawa M."/>
            <person name="Miyashita H."/>
            <person name="Maruyama F."/>
            <person name="van Verk M.C."/>
            <person name="Dutilh B.E."/>
            <person name="Thompson C.C."/>
            <person name="Thompson F.L."/>
        </authorList>
    </citation>
    <scope>NUCLEOTIDE SEQUENCE [LARGE SCALE GENOMIC DNA]</scope>
    <source>
        <strain evidence="7 8">CCMR0082</strain>
    </source>
</reference>
<keyword evidence="3" id="KW-0732">Signal</keyword>
<evidence type="ECO:0000313" key="8">
    <source>
        <dbReference type="Proteomes" id="UP000473574"/>
    </source>
</evidence>
<evidence type="ECO:0000256" key="3">
    <source>
        <dbReference type="ARBA" id="ARBA00022729"/>
    </source>
</evidence>
<evidence type="ECO:0000256" key="1">
    <source>
        <dbReference type="ARBA" id="ARBA00004370"/>
    </source>
</evidence>
<dbReference type="AlphaFoldDB" id="A0A6M0S135"/>
<comment type="subcellular location">
    <subcellularLocation>
        <location evidence="1">Membrane</location>
    </subcellularLocation>
</comment>
<gene>
    <name evidence="7" type="ORF">D0962_05185</name>
</gene>
<keyword evidence="5" id="KW-0998">Cell outer membrane</keyword>
<dbReference type="GO" id="GO:0019867">
    <property type="term" value="C:outer membrane"/>
    <property type="evidence" value="ECO:0007669"/>
    <property type="project" value="InterPro"/>
</dbReference>